<evidence type="ECO:0000256" key="1">
    <source>
        <dbReference type="ARBA" id="ARBA00001947"/>
    </source>
</evidence>
<dbReference type="InterPro" id="IPR045306">
    <property type="entry name" value="SDH-like"/>
</dbReference>
<evidence type="ECO:0000256" key="5">
    <source>
        <dbReference type="ARBA" id="ARBA00023002"/>
    </source>
</evidence>
<dbReference type="InterPro" id="IPR002328">
    <property type="entry name" value="ADH_Zn_CS"/>
</dbReference>
<evidence type="ECO:0000259" key="7">
    <source>
        <dbReference type="SMART" id="SM00829"/>
    </source>
</evidence>
<reference evidence="8 9" key="1">
    <citation type="submission" date="2023-05" db="EMBL/GenBank/DDBJ databases">
        <title>Streptantibioticus silvisoli sp. nov., acidotolerant actinomycetes 1 from pine litter.</title>
        <authorList>
            <person name="Swiecimska M."/>
            <person name="Golinska P."/>
            <person name="Sangal V."/>
            <person name="Wachnowicz B."/>
            <person name="Goodfellow M."/>
        </authorList>
    </citation>
    <scope>NUCLEOTIDE SEQUENCE [LARGE SCALE GENOMIC DNA]</scope>
    <source>
        <strain evidence="8 9">SL54</strain>
    </source>
</reference>
<keyword evidence="3 6" id="KW-0479">Metal-binding</keyword>
<dbReference type="EMBL" id="JAAGKO020000007">
    <property type="protein sequence ID" value="MDI5962628.1"/>
    <property type="molecule type" value="Genomic_DNA"/>
</dbReference>
<protein>
    <submittedName>
        <fullName evidence="8">NAD(P)-dependent alcohol dehydrogenase</fullName>
    </submittedName>
</protein>
<accession>A0ABT6VYS3</accession>
<gene>
    <name evidence="8" type="ORF">POF43_007865</name>
</gene>
<dbReference type="SUPFAM" id="SSF50129">
    <property type="entry name" value="GroES-like"/>
    <property type="match status" value="1"/>
</dbReference>
<comment type="cofactor">
    <cofactor evidence="1 6">
        <name>Zn(2+)</name>
        <dbReference type="ChEBI" id="CHEBI:29105"/>
    </cofactor>
</comment>
<sequence length="344" mass="35485">MSGVTGSVPDSMRACVLHQPRDLRLEERAAPRPERGEVVVRVRSVGVCGSDVHYYEHGRIGDFVVRQPLVLGHEASGDIVATGPGVPADRIGERVAIEPGFPCRSCDQCRHGRYNLCPDIAFFGTPPVDGALCDYVRVPADFAHPIPDALSYDAAGLLEPLSVGIWANRKAGTVPGGSVLIAGAGPIGLVTAQIARAMGATEVVVTDIGAERLGVAAELGATGTVLAGAESTGTGFDAFVDCSGAAPAIDAGIRAVRPAGTAVLVGMGADRLTLPLGVLQNREINLTGTFRYANTWPAAIALASSGAIRLDRMVTGHFGLDETESALLAGADPRHIKSVVTLGG</sequence>
<proteinExistence type="inferred from homology"/>
<feature type="domain" description="Enoyl reductase (ER)" evidence="7">
    <location>
        <begin position="18"/>
        <end position="340"/>
    </location>
</feature>
<keyword evidence="4 6" id="KW-0862">Zinc</keyword>
<dbReference type="PROSITE" id="PS00059">
    <property type="entry name" value="ADH_ZINC"/>
    <property type="match status" value="1"/>
</dbReference>
<dbReference type="Proteomes" id="UP001156398">
    <property type="component" value="Unassembled WGS sequence"/>
</dbReference>
<evidence type="ECO:0000256" key="3">
    <source>
        <dbReference type="ARBA" id="ARBA00022723"/>
    </source>
</evidence>
<dbReference type="CDD" id="cd05285">
    <property type="entry name" value="sorbitol_DH"/>
    <property type="match status" value="1"/>
</dbReference>
<evidence type="ECO:0000313" key="9">
    <source>
        <dbReference type="Proteomes" id="UP001156398"/>
    </source>
</evidence>
<organism evidence="8 9">
    <name type="scientific">Streptantibioticus silvisoli</name>
    <dbReference type="NCBI Taxonomy" id="2705255"/>
    <lineage>
        <taxon>Bacteria</taxon>
        <taxon>Bacillati</taxon>
        <taxon>Actinomycetota</taxon>
        <taxon>Actinomycetes</taxon>
        <taxon>Kitasatosporales</taxon>
        <taxon>Streptomycetaceae</taxon>
        <taxon>Streptantibioticus</taxon>
    </lineage>
</organism>
<dbReference type="RefSeq" id="WP_271325531.1">
    <property type="nucleotide sequence ID" value="NZ_JAAGKO020000007.1"/>
</dbReference>
<dbReference type="InterPro" id="IPR011032">
    <property type="entry name" value="GroES-like_sf"/>
</dbReference>
<dbReference type="InterPro" id="IPR013149">
    <property type="entry name" value="ADH-like_C"/>
</dbReference>
<dbReference type="Pfam" id="PF00107">
    <property type="entry name" value="ADH_zinc_N"/>
    <property type="match status" value="1"/>
</dbReference>
<keyword evidence="9" id="KW-1185">Reference proteome</keyword>
<dbReference type="PANTHER" id="PTHR43161:SF9">
    <property type="entry name" value="SORBITOL DEHYDROGENASE"/>
    <property type="match status" value="1"/>
</dbReference>
<evidence type="ECO:0000256" key="4">
    <source>
        <dbReference type="ARBA" id="ARBA00022833"/>
    </source>
</evidence>
<dbReference type="SMART" id="SM00829">
    <property type="entry name" value="PKS_ER"/>
    <property type="match status" value="1"/>
</dbReference>
<dbReference type="Gene3D" id="3.40.50.720">
    <property type="entry name" value="NAD(P)-binding Rossmann-like Domain"/>
    <property type="match status" value="1"/>
</dbReference>
<dbReference type="InterPro" id="IPR013154">
    <property type="entry name" value="ADH-like_N"/>
</dbReference>
<evidence type="ECO:0000256" key="6">
    <source>
        <dbReference type="RuleBase" id="RU361277"/>
    </source>
</evidence>
<dbReference type="SUPFAM" id="SSF51735">
    <property type="entry name" value="NAD(P)-binding Rossmann-fold domains"/>
    <property type="match status" value="1"/>
</dbReference>
<evidence type="ECO:0000313" key="8">
    <source>
        <dbReference type="EMBL" id="MDI5962628.1"/>
    </source>
</evidence>
<dbReference type="Gene3D" id="3.90.180.10">
    <property type="entry name" value="Medium-chain alcohol dehydrogenases, catalytic domain"/>
    <property type="match status" value="1"/>
</dbReference>
<comment type="caution">
    <text evidence="8">The sequence shown here is derived from an EMBL/GenBank/DDBJ whole genome shotgun (WGS) entry which is preliminary data.</text>
</comment>
<dbReference type="InterPro" id="IPR020843">
    <property type="entry name" value="ER"/>
</dbReference>
<evidence type="ECO:0000256" key="2">
    <source>
        <dbReference type="ARBA" id="ARBA00008072"/>
    </source>
</evidence>
<dbReference type="InterPro" id="IPR036291">
    <property type="entry name" value="NAD(P)-bd_dom_sf"/>
</dbReference>
<dbReference type="PANTHER" id="PTHR43161">
    <property type="entry name" value="SORBITOL DEHYDROGENASE"/>
    <property type="match status" value="1"/>
</dbReference>
<comment type="similarity">
    <text evidence="2 6">Belongs to the zinc-containing alcohol dehydrogenase family.</text>
</comment>
<dbReference type="Pfam" id="PF08240">
    <property type="entry name" value="ADH_N"/>
    <property type="match status" value="1"/>
</dbReference>
<name>A0ABT6VYS3_9ACTN</name>
<keyword evidence="5" id="KW-0560">Oxidoreductase</keyword>